<dbReference type="AlphaFoldDB" id="A0A1J9VVD5"/>
<dbReference type="SUPFAM" id="SSF56399">
    <property type="entry name" value="ADP-ribosylation"/>
    <property type="match status" value="1"/>
</dbReference>
<gene>
    <name evidence="1" type="ORF">BAU28_13600</name>
</gene>
<dbReference type="EMBL" id="MAOI01000070">
    <property type="protein sequence ID" value="OJD80093.1"/>
    <property type="molecule type" value="Genomic_DNA"/>
</dbReference>
<proteinExistence type="predicted"/>
<dbReference type="Proteomes" id="UP000182788">
    <property type="component" value="Unassembled WGS sequence"/>
</dbReference>
<reference evidence="1 2" key="1">
    <citation type="submission" date="2016-06" db="EMBL/GenBank/DDBJ databases">
        <title>First insights into the genetic diversity and population structure of in the Bacillus cereus group bacteria from diverse marine environments.</title>
        <authorList>
            <person name="Liu Y."/>
            <person name="Lai Q."/>
            <person name="Shao Z."/>
        </authorList>
    </citation>
    <scope>NUCLEOTIDE SEQUENCE [LARGE SCALE GENOMIC DNA]</scope>
    <source>
        <strain evidence="1 2">NH24A2</strain>
    </source>
</reference>
<evidence type="ECO:0000313" key="2">
    <source>
        <dbReference type="Proteomes" id="UP000182788"/>
    </source>
</evidence>
<dbReference type="GeneID" id="87592578"/>
<accession>A0A1J9VVD5</accession>
<sequence>MRTFYHVSNVKLSKGTVLEPRYGNTINFHRYFRDTYTRFSQYLKESIFEDIRTNKFPSSPSRVRSIYLWRDLENAMKYKCKYNKSFIYEVELEEPDLAKEFDMRWMDLTEFQYYESIKEIADYYYSGKSVKDDSVNWGFYKNSGVKFETIWETLYEGKVTVKSLVSS</sequence>
<dbReference type="RefSeq" id="WP_071718906.1">
    <property type="nucleotide sequence ID" value="NZ_CBCSHB010000002.1"/>
</dbReference>
<organism evidence="1 2">
    <name type="scientific">Bacillus paramycoides</name>
    <dbReference type="NCBI Taxonomy" id="2026194"/>
    <lineage>
        <taxon>Bacteria</taxon>
        <taxon>Bacillati</taxon>
        <taxon>Bacillota</taxon>
        <taxon>Bacilli</taxon>
        <taxon>Bacillales</taxon>
        <taxon>Bacillaceae</taxon>
        <taxon>Bacillus</taxon>
        <taxon>Bacillus cereus group</taxon>
    </lineage>
</organism>
<comment type="caution">
    <text evidence="1">The sequence shown here is derived from an EMBL/GenBank/DDBJ whole genome shotgun (WGS) entry which is preliminary data.</text>
</comment>
<name>A0A1J9VVD5_9BACI</name>
<evidence type="ECO:0000313" key="1">
    <source>
        <dbReference type="EMBL" id="OJD80093.1"/>
    </source>
</evidence>
<protein>
    <submittedName>
        <fullName evidence="1">DUF2441 domain-containing protein</fullName>
    </submittedName>
</protein>